<dbReference type="CDD" id="cd19495">
    <property type="entry name" value="Elp6"/>
    <property type="match status" value="1"/>
</dbReference>
<proteinExistence type="inferred from homology"/>
<dbReference type="PANTHER" id="PTHR16184:SF6">
    <property type="entry name" value="ELONGATOR COMPLEX PROTEIN 6"/>
    <property type="match status" value="1"/>
</dbReference>
<keyword evidence="3" id="KW-1185">Reference proteome</keyword>
<dbReference type="GeneID" id="113709538"/>
<comment type="pathway">
    <text evidence="1">tRNA modification; 5-methoxycarbonylmethyl-2-thiouridine-tRNA biosynthesis.</text>
</comment>
<dbReference type="InterPro" id="IPR027417">
    <property type="entry name" value="P-loop_NTPase"/>
</dbReference>
<evidence type="ECO:0000256" key="1">
    <source>
        <dbReference type="ARBA" id="ARBA00005043"/>
    </source>
</evidence>
<evidence type="ECO:0000313" key="3">
    <source>
        <dbReference type="Proteomes" id="UP001652660"/>
    </source>
</evidence>
<dbReference type="SUPFAM" id="SSF52540">
    <property type="entry name" value="P-loop containing nucleoside triphosphate hydrolases"/>
    <property type="match status" value="1"/>
</dbReference>
<comment type="similarity">
    <text evidence="2">Belongs to the ELP6 family.</text>
</comment>
<name>A0A6P6UCX9_COFAR</name>
<gene>
    <name evidence="4" type="primary">LOC113709538</name>
</gene>
<dbReference type="OrthoDB" id="9995306at2759"/>
<evidence type="ECO:0000256" key="2">
    <source>
        <dbReference type="ARBA" id="ARBA00008837"/>
    </source>
</evidence>
<dbReference type="PANTHER" id="PTHR16184">
    <property type="entry name" value="ELONGATOR COMPLEX PROTEIN 6"/>
    <property type="match status" value="1"/>
</dbReference>
<dbReference type="GO" id="GO:0033588">
    <property type="term" value="C:elongator holoenzyme complex"/>
    <property type="evidence" value="ECO:0007669"/>
    <property type="project" value="InterPro"/>
</dbReference>
<dbReference type="RefSeq" id="XP_027088126.1">
    <property type="nucleotide sequence ID" value="XM_027232325.2"/>
</dbReference>
<dbReference type="InterPro" id="IPR018627">
    <property type="entry name" value="ELP6"/>
</dbReference>
<protein>
    <submittedName>
        <fullName evidence="4">Elongator complex protein 6 isoform X1</fullName>
    </submittedName>
</protein>
<reference evidence="3" key="1">
    <citation type="journal article" date="2025" name="Foods">
        <title>Unveiling the Microbial Signatures of Arabica Coffee Cherries: Insights into Ripeness Specific Diversity, Functional Traits, and Implications for Quality and Safety.</title>
        <authorList>
            <consortium name="RefSeq"/>
            <person name="Tenea G.N."/>
            <person name="Cifuentes V."/>
            <person name="Reyes P."/>
            <person name="Cevallos-Vallejos M."/>
        </authorList>
    </citation>
    <scope>NUCLEOTIDE SEQUENCE [LARGE SCALE GENOMIC DNA]</scope>
</reference>
<dbReference type="Gene3D" id="3.40.50.300">
    <property type="entry name" value="P-loop containing nucleotide triphosphate hydrolases"/>
    <property type="match status" value="1"/>
</dbReference>
<reference evidence="4" key="2">
    <citation type="submission" date="2025-08" db="UniProtKB">
        <authorList>
            <consortium name="RefSeq"/>
        </authorList>
    </citation>
    <scope>IDENTIFICATION</scope>
    <source>
        <tissue evidence="4">Leaves</tissue>
    </source>
</reference>
<dbReference type="UniPathway" id="UPA00988"/>
<sequence length="264" mass="29335">MMSSNSANNLLDEALGFNDDGGGGGGGLLLLIEDRVETSGAFILHHLIKRRLSSPNRPNDVVVFLSFAHPFSHYDRILRKMGCNLGVQKENKRFVYYDMLNLNYPVTDGEKGAEDLLLSVYGKIQKTVELCSSREGYKNSTIMIDDISLMEVALCGSSNLVLDFLHYCYSLATQFDCLVIILNHEDVYSTMDVPSPLLQMEYLANIVIKAEPLATGLATDVHGQLTVLNKGICQGSGCSKGKIRNFHFRVKENCVEYFYPGSRT</sequence>
<dbReference type="GO" id="GO:0002098">
    <property type="term" value="P:tRNA wobble uridine modification"/>
    <property type="evidence" value="ECO:0007669"/>
    <property type="project" value="InterPro"/>
</dbReference>
<organism evidence="3 4">
    <name type="scientific">Coffea arabica</name>
    <name type="common">Arabian coffee</name>
    <dbReference type="NCBI Taxonomy" id="13443"/>
    <lineage>
        <taxon>Eukaryota</taxon>
        <taxon>Viridiplantae</taxon>
        <taxon>Streptophyta</taxon>
        <taxon>Embryophyta</taxon>
        <taxon>Tracheophyta</taxon>
        <taxon>Spermatophyta</taxon>
        <taxon>Magnoliopsida</taxon>
        <taxon>eudicotyledons</taxon>
        <taxon>Gunneridae</taxon>
        <taxon>Pentapetalae</taxon>
        <taxon>asterids</taxon>
        <taxon>lamiids</taxon>
        <taxon>Gentianales</taxon>
        <taxon>Rubiaceae</taxon>
        <taxon>Ixoroideae</taxon>
        <taxon>Gardenieae complex</taxon>
        <taxon>Bertiereae - Coffeeae clade</taxon>
        <taxon>Coffeeae</taxon>
        <taxon>Coffea</taxon>
    </lineage>
</organism>
<dbReference type="Pfam" id="PF09807">
    <property type="entry name" value="ELP6"/>
    <property type="match status" value="1"/>
</dbReference>
<evidence type="ECO:0000313" key="4">
    <source>
        <dbReference type="RefSeq" id="XP_027088126.1"/>
    </source>
</evidence>
<dbReference type="Proteomes" id="UP001652660">
    <property type="component" value="Chromosome 9e"/>
</dbReference>
<dbReference type="AlphaFoldDB" id="A0A6P6UCX9"/>
<accession>A0A6P6UCX9</accession>